<sequence length="457" mass="51356">MQNLFIFGPKVTATLNQSCCCKTLQTLWNGFCCTAGTIDFLPENNFIMKIGDVRPLPLENCDFSISVTTDGFCIAAEDRRGLLNGYMALLRQIQPICLERGSEQFFIPCGEIYGKPAVKKRMVHLCVFPETTLPFITKFVRLCGVLNYTHLVLEFWGTLHFDCLKELSWPQALTKEQIKPIIKEANDMGLEIIPMFNHLGHAAASRGIHGKHVVLDQNPRLQGRFDEDGWTWNITKPEVRGLFQKIRRELYELCGGSYFHIGCDEAYRYGGENADISLLTRFLNETAAEIAGEGRRPIMWGDMLLNSKAAGVQEGYTCNCRNSKAAESLLTSLDKRLVIADWQYDVTRSPVLTAEYLSSFGFDTLLCPWYDFKNIGACVETAQQINNSGVMLTTWHTLSARMFSLLVCAQGCLTGKVNFAGRDYAAETAALIRKVYFADGDYETAGWAKHQISEITL</sequence>
<dbReference type="GO" id="GO:0005975">
    <property type="term" value="P:carbohydrate metabolic process"/>
    <property type="evidence" value="ECO:0007669"/>
    <property type="project" value="InterPro"/>
</dbReference>
<reference evidence="4" key="1">
    <citation type="submission" date="2020-08" db="EMBL/GenBank/DDBJ databases">
        <title>Genome public.</title>
        <authorList>
            <person name="Liu C."/>
            <person name="Sun Q."/>
        </authorList>
    </citation>
    <scope>NUCLEOTIDE SEQUENCE</scope>
    <source>
        <strain evidence="4">H8</strain>
    </source>
</reference>
<feature type="domain" description="Glycoside hydrolase family 20 catalytic" evidence="3">
    <location>
        <begin position="171"/>
        <end position="314"/>
    </location>
</feature>
<dbReference type="PANTHER" id="PTHR21040">
    <property type="entry name" value="BCDNA.GH04120"/>
    <property type="match status" value="1"/>
</dbReference>
<dbReference type="InterPro" id="IPR017853">
    <property type="entry name" value="GH"/>
</dbReference>
<dbReference type="GO" id="GO:0004563">
    <property type="term" value="F:beta-N-acetylhexosaminidase activity"/>
    <property type="evidence" value="ECO:0007669"/>
    <property type="project" value="UniProtKB-ARBA"/>
</dbReference>
<protein>
    <submittedName>
        <fullName evidence="4">Family 20 glycosylhydrolase</fullName>
    </submittedName>
</protein>
<dbReference type="PANTHER" id="PTHR21040:SF8">
    <property type="entry name" value="BCDNA.GH04120"/>
    <property type="match status" value="1"/>
</dbReference>
<keyword evidence="2" id="KW-0378">Hydrolase</keyword>
<proteinExistence type="inferred from homology"/>
<keyword evidence="5" id="KW-1185">Reference proteome</keyword>
<dbReference type="SUPFAM" id="SSF51445">
    <property type="entry name" value="(Trans)glycosidases"/>
    <property type="match status" value="1"/>
</dbReference>
<dbReference type="Gene3D" id="3.20.20.80">
    <property type="entry name" value="Glycosidases"/>
    <property type="match status" value="1"/>
</dbReference>
<name>A0A926DLB5_9FIRM</name>
<dbReference type="RefSeq" id="WP_249311021.1">
    <property type="nucleotide sequence ID" value="NZ_JACRSU010000001.1"/>
</dbReference>
<evidence type="ECO:0000313" key="5">
    <source>
        <dbReference type="Proteomes" id="UP000611762"/>
    </source>
</evidence>
<evidence type="ECO:0000256" key="2">
    <source>
        <dbReference type="ARBA" id="ARBA00022801"/>
    </source>
</evidence>
<evidence type="ECO:0000256" key="1">
    <source>
        <dbReference type="ARBA" id="ARBA00006285"/>
    </source>
</evidence>
<dbReference type="AlphaFoldDB" id="A0A926DLB5"/>
<comment type="caution">
    <text evidence="4">The sequence shown here is derived from an EMBL/GenBank/DDBJ whole genome shotgun (WGS) entry which is preliminary data.</text>
</comment>
<evidence type="ECO:0000259" key="3">
    <source>
        <dbReference type="Pfam" id="PF00728"/>
    </source>
</evidence>
<comment type="similarity">
    <text evidence="1">Belongs to the glycosyl hydrolase 20 family.</text>
</comment>
<organism evidence="4 5">
    <name type="scientific">Congzhengia minquanensis</name>
    <dbReference type="NCBI Taxonomy" id="2763657"/>
    <lineage>
        <taxon>Bacteria</taxon>
        <taxon>Bacillati</taxon>
        <taxon>Bacillota</taxon>
        <taxon>Clostridia</taxon>
        <taxon>Eubacteriales</taxon>
        <taxon>Oscillospiraceae</taxon>
        <taxon>Congzhengia</taxon>
    </lineage>
</organism>
<dbReference type="Proteomes" id="UP000611762">
    <property type="component" value="Unassembled WGS sequence"/>
</dbReference>
<dbReference type="InterPro" id="IPR038901">
    <property type="entry name" value="HEXDC-like"/>
</dbReference>
<gene>
    <name evidence="4" type="ORF">H8698_02425</name>
</gene>
<accession>A0A926DLB5</accession>
<dbReference type="Pfam" id="PF00728">
    <property type="entry name" value="Glyco_hydro_20"/>
    <property type="match status" value="1"/>
</dbReference>
<evidence type="ECO:0000313" key="4">
    <source>
        <dbReference type="EMBL" id="MBC8539829.1"/>
    </source>
</evidence>
<dbReference type="InterPro" id="IPR015883">
    <property type="entry name" value="Glyco_hydro_20_cat"/>
</dbReference>
<dbReference type="EMBL" id="JACRSU010000001">
    <property type="protein sequence ID" value="MBC8539829.1"/>
    <property type="molecule type" value="Genomic_DNA"/>
</dbReference>